<name>A0A6A5YCZ4_9PEZI</name>
<dbReference type="OrthoDB" id="5361617at2759"/>
<feature type="non-terminal residue" evidence="2">
    <location>
        <position position="1"/>
    </location>
</feature>
<accession>A0A6A5YCZ4</accession>
<dbReference type="EMBL" id="ML978715">
    <property type="protein sequence ID" value="KAF2088734.1"/>
    <property type="molecule type" value="Genomic_DNA"/>
</dbReference>
<reference evidence="2" key="1">
    <citation type="journal article" date="2020" name="Stud. Mycol.">
        <title>101 Dothideomycetes genomes: a test case for predicting lifestyles and emergence of pathogens.</title>
        <authorList>
            <person name="Haridas S."/>
            <person name="Albert R."/>
            <person name="Binder M."/>
            <person name="Bloem J."/>
            <person name="Labutti K."/>
            <person name="Salamov A."/>
            <person name="Andreopoulos B."/>
            <person name="Baker S."/>
            <person name="Barry K."/>
            <person name="Bills G."/>
            <person name="Bluhm B."/>
            <person name="Cannon C."/>
            <person name="Castanera R."/>
            <person name="Culley D."/>
            <person name="Daum C."/>
            <person name="Ezra D."/>
            <person name="Gonzalez J."/>
            <person name="Henrissat B."/>
            <person name="Kuo A."/>
            <person name="Liang C."/>
            <person name="Lipzen A."/>
            <person name="Lutzoni F."/>
            <person name="Magnuson J."/>
            <person name="Mondo S."/>
            <person name="Nolan M."/>
            <person name="Ohm R."/>
            <person name="Pangilinan J."/>
            <person name="Park H.-J."/>
            <person name="Ramirez L."/>
            <person name="Alfaro M."/>
            <person name="Sun H."/>
            <person name="Tritt A."/>
            <person name="Yoshinaga Y."/>
            <person name="Zwiers L.-H."/>
            <person name="Turgeon B."/>
            <person name="Goodwin S."/>
            <person name="Spatafora J."/>
            <person name="Crous P."/>
            <person name="Grigoriev I."/>
        </authorList>
    </citation>
    <scope>NUCLEOTIDE SEQUENCE</scope>
    <source>
        <strain evidence="2">CBS 121410</strain>
    </source>
</reference>
<keyword evidence="3" id="KW-1185">Reference proteome</keyword>
<feature type="compositionally biased region" description="Basic residues" evidence="1">
    <location>
        <begin position="410"/>
        <end position="419"/>
    </location>
</feature>
<dbReference type="AlphaFoldDB" id="A0A6A5YCZ4"/>
<evidence type="ECO:0000313" key="2">
    <source>
        <dbReference type="EMBL" id="KAF2088734.1"/>
    </source>
</evidence>
<dbReference type="Proteomes" id="UP000799776">
    <property type="component" value="Unassembled WGS sequence"/>
</dbReference>
<feature type="compositionally biased region" description="Gly residues" evidence="1">
    <location>
        <begin position="358"/>
        <end position="371"/>
    </location>
</feature>
<feature type="compositionally biased region" description="Polar residues" evidence="1">
    <location>
        <begin position="195"/>
        <end position="212"/>
    </location>
</feature>
<organism evidence="2 3">
    <name type="scientific">Saccharata proteae CBS 121410</name>
    <dbReference type="NCBI Taxonomy" id="1314787"/>
    <lineage>
        <taxon>Eukaryota</taxon>
        <taxon>Fungi</taxon>
        <taxon>Dikarya</taxon>
        <taxon>Ascomycota</taxon>
        <taxon>Pezizomycotina</taxon>
        <taxon>Dothideomycetes</taxon>
        <taxon>Dothideomycetes incertae sedis</taxon>
        <taxon>Botryosphaeriales</taxon>
        <taxon>Saccharataceae</taxon>
        <taxon>Saccharata</taxon>
    </lineage>
</organism>
<feature type="compositionally biased region" description="Low complexity" evidence="1">
    <location>
        <begin position="135"/>
        <end position="149"/>
    </location>
</feature>
<feature type="non-terminal residue" evidence="2">
    <location>
        <position position="419"/>
    </location>
</feature>
<feature type="compositionally biased region" description="Pro residues" evidence="1">
    <location>
        <begin position="344"/>
        <end position="354"/>
    </location>
</feature>
<feature type="region of interest" description="Disordered" evidence="1">
    <location>
        <begin position="135"/>
        <end position="212"/>
    </location>
</feature>
<evidence type="ECO:0000256" key="1">
    <source>
        <dbReference type="SAM" id="MobiDB-lite"/>
    </source>
</evidence>
<evidence type="ECO:0008006" key="4">
    <source>
        <dbReference type="Google" id="ProtNLM"/>
    </source>
</evidence>
<evidence type="ECO:0000313" key="3">
    <source>
        <dbReference type="Proteomes" id="UP000799776"/>
    </source>
</evidence>
<protein>
    <recommendedName>
        <fullName evidence="4">PIN domain-containing protein</fullName>
    </recommendedName>
</protein>
<gene>
    <name evidence="2" type="ORF">K490DRAFT_12464</name>
</gene>
<feature type="region of interest" description="Disordered" evidence="1">
    <location>
        <begin position="335"/>
        <end position="419"/>
    </location>
</feature>
<feature type="compositionally biased region" description="Low complexity" evidence="1">
    <location>
        <begin position="372"/>
        <end position="382"/>
    </location>
</feature>
<proteinExistence type="predicted"/>
<sequence>PEAPEPPARKVFNCIVDDTAFLAGVKKSTRDGIRKWVNSGAMRLFVPLQTLNQIDQIKKANTKDSTNAKDALIWLDEVTSEPHVVAAGLVQLQGGDEIYGTWDEVEKHAMPQTLFTENEYPDDVDGLADELYDSYISNDSSDRNSSGSSTEHREKTPESPRSTCSSADPEIALLSRNTQNTAKANGALKSRDSTARNSLNLSRPKTAQKTSSVCPPRYRPFFNYVLWRIHHEQNLDISPESFIVLANDPAKQAIASRFSVRAKRLEQMRDIVGREERDYRNRVALFKKETGIEFVEEKPAEDPDSDEDEVVFKRPVVKAAPPKAGPQQVFDPNDFGRSQHIVPPAAPAAAPPTAPRGNRGGRGGPRGGRGGFAPAAPAAMGRVTPKPIDPNAPIDPNSFARPPPATRSFRGGRRKLWEP</sequence>